<dbReference type="SUPFAM" id="SSF52540">
    <property type="entry name" value="P-loop containing nucleoside triphosphate hydrolases"/>
    <property type="match status" value="2"/>
</dbReference>
<dbReference type="InterPro" id="IPR013317">
    <property type="entry name" value="DnaA_dom"/>
</dbReference>
<evidence type="ECO:0000313" key="3">
    <source>
        <dbReference type="EMBL" id="OGC41415.1"/>
    </source>
</evidence>
<dbReference type="GO" id="GO:0003688">
    <property type="term" value="F:DNA replication origin binding"/>
    <property type="evidence" value="ECO:0007669"/>
    <property type="project" value="TreeGrafter"/>
</dbReference>
<sequence>MKRKLNLENFYVYDGNKIAILAIKKIIEFPGELFNPLYIYSATGLGKSHLYWALHDELNKKIKTLYFSIKDFEQYLEKTKIYDTPLIIDDLQSLDERFSELLLGLIDSFVATNRQICFSGNAAPRELTKFDSRLWSRLEGGLVCDIVAPKEFALVELIKRKSEEQGILLPDEVSLEIAQISTGSIRTIEGMINRLVAYSSLGNVQLDSSNVRMILKDFYPKGIYSPVSSLLEELKKNASEVLQQVSESIDERGEYREKIYIWEMKGFDTSSLKLLIDSDINDFRREYDVFIKKVEKLMELQKEYGSIDFGDHPDEAMQIESMLFSPDRVDEIESIISGLRKPEVKEEPKDPFAGLIIGKCNENAYRIYHEQITVDLGGKFNPFVIYGQEGCGKTVLLQAILNDLSARDKKVIMIDLAVIDNFAEDTNDYDVVLIDNFSRFFKGSSETKKEGIEHITNLLRTGKLVILSSEPLTGIDMPEEYKQLFDLGLEVELEKPSADVVTELLKQRIPIEEVEIIVQEGLPVFNNYYEIGVFVENRKAPAKDETETDLVPLGLPGEKEKADTVAEPDVESGLDWDKDEISQESGIDIKQPLKKLHEERLIIEEIKGEFVEENF</sequence>
<protein>
    <recommendedName>
        <fullName evidence="2">AAA+ ATPase domain-containing protein</fullName>
    </recommendedName>
</protein>
<evidence type="ECO:0000313" key="4">
    <source>
        <dbReference type="Proteomes" id="UP000177025"/>
    </source>
</evidence>
<dbReference type="Pfam" id="PF00308">
    <property type="entry name" value="Bac_DnaA"/>
    <property type="match status" value="2"/>
</dbReference>
<organism evidence="3 4">
    <name type="scientific">candidate division WOR-3 bacterium RBG_13_43_14</name>
    <dbReference type="NCBI Taxonomy" id="1802590"/>
    <lineage>
        <taxon>Bacteria</taxon>
        <taxon>Bacteria division WOR-3</taxon>
    </lineage>
</organism>
<gene>
    <name evidence="3" type="ORF">A2Y85_02560</name>
</gene>
<accession>A0A1F4U903</accession>
<dbReference type="PANTHER" id="PTHR30050">
    <property type="entry name" value="CHROMOSOMAL REPLICATION INITIATOR PROTEIN DNAA"/>
    <property type="match status" value="1"/>
</dbReference>
<dbReference type="GO" id="GO:0006270">
    <property type="term" value="P:DNA replication initiation"/>
    <property type="evidence" value="ECO:0007669"/>
    <property type="project" value="TreeGrafter"/>
</dbReference>
<reference evidence="3 4" key="1">
    <citation type="journal article" date="2016" name="Nat. Commun.">
        <title>Thousands of microbial genomes shed light on interconnected biogeochemical processes in an aquifer system.</title>
        <authorList>
            <person name="Anantharaman K."/>
            <person name="Brown C.T."/>
            <person name="Hug L.A."/>
            <person name="Sharon I."/>
            <person name="Castelle C.J."/>
            <person name="Probst A.J."/>
            <person name="Thomas B.C."/>
            <person name="Singh A."/>
            <person name="Wilkins M.J."/>
            <person name="Karaoz U."/>
            <person name="Brodie E.L."/>
            <person name="Williams K.H."/>
            <person name="Hubbard S.S."/>
            <person name="Banfield J.F."/>
        </authorList>
    </citation>
    <scope>NUCLEOTIDE SEQUENCE [LARGE SCALE GENOMIC DNA]</scope>
</reference>
<evidence type="ECO:0000256" key="1">
    <source>
        <dbReference type="SAM" id="MobiDB-lite"/>
    </source>
</evidence>
<dbReference type="Gene3D" id="3.40.50.300">
    <property type="entry name" value="P-loop containing nucleotide triphosphate hydrolases"/>
    <property type="match status" value="2"/>
</dbReference>
<dbReference type="Proteomes" id="UP000177025">
    <property type="component" value="Unassembled WGS sequence"/>
</dbReference>
<comment type="caution">
    <text evidence="3">The sequence shown here is derived from an EMBL/GenBank/DDBJ whole genome shotgun (WGS) entry which is preliminary data.</text>
</comment>
<dbReference type="InterPro" id="IPR027417">
    <property type="entry name" value="P-loop_NTPase"/>
</dbReference>
<evidence type="ECO:0000259" key="2">
    <source>
        <dbReference type="SMART" id="SM00382"/>
    </source>
</evidence>
<dbReference type="EMBL" id="MEUM01000107">
    <property type="protein sequence ID" value="OGC41415.1"/>
    <property type="molecule type" value="Genomic_DNA"/>
</dbReference>
<feature type="region of interest" description="Disordered" evidence="1">
    <location>
        <begin position="554"/>
        <end position="578"/>
    </location>
</feature>
<feature type="domain" description="AAA+ ATPase" evidence="2">
    <location>
        <begin position="379"/>
        <end position="495"/>
    </location>
</feature>
<proteinExistence type="predicted"/>
<dbReference type="Gene3D" id="1.10.8.60">
    <property type="match status" value="1"/>
</dbReference>
<name>A0A1F4U903_UNCW3</name>
<dbReference type="SMART" id="SM00382">
    <property type="entry name" value="AAA"/>
    <property type="match status" value="2"/>
</dbReference>
<dbReference type="InterPro" id="IPR003593">
    <property type="entry name" value="AAA+_ATPase"/>
</dbReference>
<feature type="domain" description="AAA+ ATPase" evidence="2">
    <location>
        <begin position="33"/>
        <end position="140"/>
    </location>
</feature>
<dbReference type="AlphaFoldDB" id="A0A1F4U903"/>
<dbReference type="PANTHER" id="PTHR30050:SF2">
    <property type="entry name" value="CHROMOSOMAL REPLICATION INITIATOR PROTEIN DNAA"/>
    <property type="match status" value="1"/>
</dbReference>
<dbReference type="GO" id="GO:0005886">
    <property type="term" value="C:plasma membrane"/>
    <property type="evidence" value="ECO:0007669"/>
    <property type="project" value="TreeGrafter"/>
</dbReference>